<dbReference type="STRING" id="583355.Caka_0637"/>
<dbReference type="HOGENOM" id="CLU_023194_24_0_0"/>
<reference evidence="3 4" key="1">
    <citation type="journal article" date="2010" name="Stand. Genomic Sci.">
        <title>Complete genome sequence of Coraliomargarita akajimensis type strain (04OKA010-24).</title>
        <authorList>
            <person name="Mavromatis K."/>
            <person name="Abt B."/>
            <person name="Brambilla E."/>
            <person name="Lapidus A."/>
            <person name="Copeland A."/>
            <person name="Deshpande S."/>
            <person name="Nolan M."/>
            <person name="Lucas S."/>
            <person name="Tice H."/>
            <person name="Cheng J.F."/>
            <person name="Han C."/>
            <person name="Detter J.C."/>
            <person name="Woyke T."/>
            <person name="Goodwin L."/>
            <person name="Pitluck S."/>
            <person name="Held B."/>
            <person name="Brettin T."/>
            <person name="Tapia R."/>
            <person name="Ivanova N."/>
            <person name="Mikhailova N."/>
            <person name="Pati A."/>
            <person name="Liolios K."/>
            <person name="Chen A."/>
            <person name="Palaniappan K."/>
            <person name="Land M."/>
            <person name="Hauser L."/>
            <person name="Chang Y.J."/>
            <person name="Jeffries C.D."/>
            <person name="Rohde M."/>
            <person name="Goker M."/>
            <person name="Bristow J."/>
            <person name="Eisen J.A."/>
            <person name="Markowitz V."/>
            <person name="Hugenholtz P."/>
            <person name="Klenk H.P."/>
            <person name="Kyrpides N.C."/>
        </authorList>
    </citation>
    <scope>NUCLEOTIDE SEQUENCE [LARGE SCALE GENOMIC DNA]</scope>
    <source>
        <strain evidence="4">DSM 45221 / IAM 15411 / JCM 23193 / KCTC 12865</strain>
    </source>
</reference>
<evidence type="ECO:0000313" key="4">
    <source>
        <dbReference type="Proteomes" id="UP000000925"/>
    </source>
</evidence>
<dbReference type="Gene3D" id="3.30.360.10">
    <property type="entry name" value="Dihydrodipicolinate Reductase, domain 2"/>
    <property type="match status" value="1"/>
</dbReference>
<feature type="domain" description="Gfo/Idh/MocA-like oxidoreductase bacterial type C-terminal" evidence="2">
    <location>
        <begin position="204"/>
        <end position="429"/>
    </location>
</feature>
<evidence type="ECO:0000259" key="2">
    <source>
        <dbReference type="Pfam" id="PF19051"/>
    </source>
</evidence>
<organism evidence="3 4">
    <name type="scientific">Coraliomargarita akajimensis (strain DSM 45221 / IAM 15411 / JCM 23193 / KCTC 12865 / 04OKA010-24)</name>
    <dbReference type="NCBI Taxonomy" id="583355"/>
    <lineage>
        <taxon>Bacteria</taxon>
        <taxon>Pseudomonadati</taxon>
        <taxon>Verrucomicrobiota</taxon>
        <taxon>Opitutia</taxon>
        <taxon>Puniceicoccales</taxon>
        <taxon>Coraliomargaritaceae</taxon>
        <taxon>Coraliomargarita</taxon>
    </lineage>
</organism>
<accession>D5EP03</accession>
<protein>
    <submittedName>
        <fullName evidence="3">Oxidoreductase domain protein</fullName>
    </submittedName>
</protein>
<name>D5EP03_CORAD</name>
<dbReference type="InterPro" id="IPR000683">
    <property type="entry name" value="Gfo/Idh/MocA-like_OxRdtase_N"/>
</dbReference>
<dbReference type="Pfam" id="PF01408">
    <property type="entry name" value="GFO_IDH_MocA"/>
    <property type="match status" value="1"/>
</dbReference>
<dbReference type="Proteomes" id="UP000000925">
    <property type="component" value="Chromosome"/>
</dbReference>
<dbReference type="PROSITE" id="PS51318">
    <property type="entry name" value="TAT"/>
    <property type="match status" value="1"/>
</dbReference>
<keyword evidence="4" id="KW-1185">Reference proteome</keyword>
<dbReference type="SUPFAM" id="SSF55347">
    <property type="entry name" value="Glyceraldehyde-3-phosphate dehydrogenase-like, C-terminal domain"/>
    <property type="match status" value="1"/>
</dbReference>
<dbReference type="InterPro" id="IPR050463">
    <property type="entry name" value="Gfo/Idh/MocA_oxidrdct_glycsds"/>
</dbReference>
<proteinExistence type="predicted"/>
<sequence>MNPTRRTFLKSASLAAVAFPTIIPSRVLGAKAPSKQVTLGFIGVGGQGVQVNLANFLPQQDCRILTACDAFMGRAKRVQGMVNEAYGNKDCQAVQDFRTILADPAIDAVVISTPDHWHVPMSLMALEAGKHVFCEKPTHSINEGRQLIDAFAGTDKVFQAGIEDRSKVHFHKMVEWVKNGAIGELEHVSVIMPKGKDLPLDPVIPVPQDLDWNLWQGPAAAREYSRGRASGGGWRQIGIYSKGTILDIGTHLVDTAQIAINDPDGCAVEVTGTGRIPEGRLSDVPVEYNLDYRYGNGVTMNVQHGEGVVWDPKSCYIEFKGSKGWIKRDGWGGRIEASDNNILRQRYTAEDNKHWPMPPREQRDFLDAIKTGKPTTYMPKDLHEMCTTLHMGVLSIELGRKLQWNPKAEAFINDDEANRRRFTPPARDWQKA</sequence>
<evidence type="ECO:0000313" key="3">
    <source>
        <dbReference type="EMBL" id="ADE53662.1"/>
    </source>
</evidence>
<dbReference type="PANTHER" id="PTHR43818:SF5">
    <property type="entry name" value="OXIDOREDUCTASE FAMILY PROTEIN"/>
    <property type="match status" value="1"/>
</dbReference>
<dbReference type="RefSeq" id="WP_013042386.1">
    <property type="nucleotide sequence ID" value="NC_014008.1"/>
</dbReference>
<dbReference type="SUPFAM" id="SSF51735">
    <property type="entry name" value="NAD(P)-binding Rossmann-fold domains"/>
    <property type="match status" value="1"/>
</dbReference>
<dbReference type="InterPro" id="IPR006311">
    <property type="entry name" value="TAT_signal"/>
</dbReference>
<evidence type="ECO:0000259" key="1">
    <source>
        <dbReference type="Pfam" id="PF01408"/>
    </source>
</evidence>
<feature type="domain" description="Gfo/Idh/MocA-like oxidoreductase N-terminal" evidence="1">
    <location>
        <begin position="39"/>
        <end position="161"/>
    </location>
</feature>
<dbReference type="OrthoDB" id="9815825at2"/>
<dbReference type="Gene3D" id="3.40.50.720">
    <property type="entry name" value="NAD(P)-binding Rossmann-like Domain"/>
    <property type="match status" value="1"/>
</dbReference>
<dbReference type="EMBL" id="CP001998">
    <property type="protein sequence ID" value="ADE53662.1"/>
    <property type="molecule type" value="Genomic_DNA"/>
</dbReference>
<dbReference type="KEGG" id="caa:Caka_0637"/>
<dbReference type="GO" id="GO:0000166">
    <property type="term" value="F:nucleotide binding"/>
    <property type="evidence" value="ECO:0007669"/>
    <property type="project" value="InterPro"/>
</dbReference>
<dbReference type="Pfam" id="PF19051">
    <property type="entry name" value="GFO_IDH_MocA_C2"/>
    <property type="match status" value="1"/>
</dbReference>
<dbReference type="InterPro" id="IPR036291">
    <property type="entry name" value="NAD(P)-bd_dom_sf"/>
</dbReference>
<dbReference type="AlphaFoldDB" id="D5EP03"/>
<gene>
    <name evidence="3" type="ordered locus">Caka_0637</name>
</gene>
<dbReference type="InterPro" id="IPR043906">
    <property type="entry name" value="Gfo/Idh/MocA_OxRdtase_bact_C"/>
</dbReference>
<dbReference type="eggNOG" id="COG0673">
    <property type="taxonomic scope" value="Bacteria"/>
</dbReference>
<dbReference type="PANTHER" id="PTHR43818">
    <property type="entry name" value="BCDNA.GH03377"/>
    <property type="match status" value="1"/>
</dbReference>